<dbReference type="EMBL" id="LR796774">
    <property type="protein sequence ID" value="CAB4164946.1"/>
    <property type="molecule type" value="Genomic_DNA"/>
</dbReference>
<organism evidence="1">
    <name type="scientific">uncultured Caudovirales phage</name>
    <dbReference type="NCBI Taxonomy" id="2100421"/>
    <lineage>
        <taxon>Viruses</taxon>
        <taxon>Duplodnaviria</taxon>
        <taxon>Heunggongvirae</taxon>
        <taxon>Uroviricota</taxon>
        <taxon>Caudoviricetes</taxon>
        <taxon>Peduoviridae</taxon>
        <taxon>Maltschvirus</taxon>
        <taxon>Maltschvirus maltsch</taxon>
    </lineage>
</organism>
<dbReference type="Gene3D" id="2.40.30.20">
    <property type="match status" value="1"/>
</dbReference>
<reference evidence="1" key="1">
    <citation type="submission" date="2020-04" db="EMBL/GenBank/DDBJ databases">
        <authorList>
            <person name="Chiriac C."/>
            <person name="Salcher M."/>
            <person name="Ghai R."/>
            <person name="Kavagutti S V."/>
        </authorList>
    </citation>
    <scope>NUCLEOTIDE SEQUENCE</scope>
</reference>
<accession>A0A6J5P4K7</accession>
<dbReference type="InterPro" id="IPR023366">
    <property type="entry name" value="ATP_synth_asu-like_sf"/>
</dbReference>
<evidence type="ECO:0000313" key="1">
    <source>
        <dbReference type="EMBL" id="CAB4164946.1"/>
    </source>
</evidence>
<gene>
    <name evidence="1" type="ORF">UFOVP817_13</name>
</gene>
<protein>
    <submittedName>
        <fullName evidence="1">Uncharacterized protein</fullName>
    </submittedName>
</protein>
<proteinExistence type="predicted"/>
<name>A0A6J5P4K7_9CAUD</name>
<sequence length="306" mass="33690">MWEAPYGWGPPFFLTFNFMAATATEIANLAIAHLGGRALTSLTSEGTQQAASLRKWYNPGGSPAVYTALDEALRSHPWNFATQRHRQTVTYYSVTDVTNSGGLIKITDGSHGIQTGDRVYIKDVEGVTAANGQWYVTRVDNDEFTLQDSVFAGTYTAATGKFVKIPAFDWDFQHTPPDDCLRVISLNAGGGQMEDAGADFTFEKRLILTDEETINLKYIQRITDVTVYPADFVTAFSFLLASYIAQDTQGATGQAQQMRQFFEKAVAPPVKARDSNEGKARRIPPFNDSQIVSARFGGYWTGGITD</sequence>